<dbReference type="Proteomes" id="UP000243217">
    <property type="component" value="Unassembled WGS sequence"/>
</dbReference>
<feature type="region of interest" description="Disordered" evidence="1">
    <location>
        <begin position="251"/>
        <end position="274"/>
    </location>
</feature>
<keyword evidence="2" id="KW-0812">Transmembrane</keyword>
<keyword evidence="4" id="KW-1185">Reference proteome</keyword>
<name>A0A1W0AAC1_9STRA</name>
<evidence type="ECO:0000313" key="3">
    <source>
        <dbReference type="EMBL" id="OQS07267.1"/>
    </source>
</evidence>
<comment type="caution">
    <text evidence="3">The sequence shown here is derived from an EMBL/GenBank/DDBJ whole genome shotgun (WGS) entry which is preliminary data.</text>
</comment>
<keyword evidence="2" id="KW-0472">Membrane</keyword>
<evidence type="ECO:0000313" key="4">
    <source>
        <dbReference type="Proteomes" id="UP000243217"/>
    </source>
</evidence>
<reference evidence="3 4" key="1">
    <citation type="journal article" date="2014" name="Genome Biol. Evol.">
        <title>The secreted proteins of Achlya hypogyna and Thraustotheca clavata identify the ancestral oomycete secretome and reveal gene acquisitions by horizontal gene transfer.</title>
        <authorList>
            <person name="Misner I."/>
            <person name="Blouin N."/>
            <person name="Leonard G."/>
            <person name="Richards T.A."/>
            <person name="Lane C.E."/>
        </authorList>
    </citation>
    <scope>NUCLEOTIDE SEQUENCE [LARGE SCALE GENOMIC DNA]</scope>
    <source>
        <strain evidence="3 4">ATCC 34112</strain>
    </source>
</reference>
<evidence type="ECO:0008006" key="5">
    <source>
        <dbReference type="Google" id="ProtNLM"/>
    </source>
</evidence>
<proteinExistence type="predicted"/>
<dbReference type="OrthoDB" id="74942at2759"/>
<feature type="transmembrane region" description="Helical" evidence="2">
    <location>
        <begin position="282"/>
        <end position="306"/>
    </location>
</feature>
<feature type="region of interest" description="Disordered" evidence="1">
    <location>
        <begin position="117"/>
        <end position="142"/>
    </location>
</feature>
<feature type="compositionally biased region" description="Low complexity" evidence="1">
    <location>
        <begin position="121"/>
        <end position="141"/>
    </location>
</feature>
<feature type="compositionally biased region" description="Low complexity" evidence="1">
    <location>
        <begin position="256"/>
        <end position="274"/>
    </location>
</feature>
<dbReference type="EMBL" id="JNBS01000257">
    <property type="protein sequence ID" value="OQS07267.1"/>
    <property type="molecule type" value="Genomic_DNA"/>
</dbReference>
<protein>
    <recommendedName>
        <fullName evidence="5">Elicitin</fullName>
    </recommendedName>
</protein>
<accession>A0A1W0AAC1</accession>
<dbReference type="AlphaFoldDB" id="A0A1W0AAC1"/>
<sequence length="330" mass="35539">MGAVVVAGSSCTVDTMNAIEKQILAFPTLKSCDQPTPGWSFYDFYTEDNAFPTTAQIATFESYPPCKTVYEAFQKVINETSACDYYPNEPIQKLGSFGSFGLLVDYVKSHEYKSISNAQETSTGNSTTATSNDNANNNGTSQAVTTAPLSHCTVADIGSITAQIKAIPQNAECANTTKFNFEDFFAQTNIFPSAAQMDLFSATKACEILLVDVQIILRQGPSCLFYDNVSLQQMANFTSIQDIVQLEMMHEHPGQSPTTSIPGSSSSTSTKASTENGAGTSAVSVIGIIAIVAAVVLAVVGAIWYIRRKRQHHDKLDQQSIYVVNAHAAL</sequence>
<evidence type="ECO:0000256" key="1">
    <source>
        <dbReference type="SAM" id="MobiDB-lite"/>
    </source>
</evidence>
<gene>
    <name evidence="3" type="ORF">THRCLA_00727</name>
</gene>
<organism evidence="3 4">
    <name type="scientific">Thraustotheca clavata</name>
    <dbReference type="NCBI Taxonomy" id="74557"/>
    <lineage>
        <taxon>Eukaryota</taxon>
        <taxon>Sar</taxon>
        <taxon>Stramenopiles</taxon>
        <taxon>Oomycota</taxon>
        <taxon>Saprolegniomycetes</taxon>
        <taxon>Saprolegniales</taxon>
        <taxon>Achlyaceae</taxon>
        <taxon>Thraustotheca</taxon>
    </lineage>
</organism>
<keyword evidence="2" id="KW-1133">Transmembrane helix</keyword>
<evidence type="ECO:0000256" key="2">
    <source>
        <dbReference type="SAM" id="Phobius"/>
    </source>
</evidence>